<dbReference type="Proteomes" id="UP000805193">
    <property type="component" value="Unassembled WGS sequence"/>
</dbReference>
<protein>
    <submittedName>
        <fullName evidence="1">Uncharacterized protein</fullName>
    </submittedName>
</protein>
<organism evidence="1 2">
    <name type="scientific">Ixodes persulcatus</name>
    <name type="common">Taiga tick</name>
    <dbReference type="NCBI Taxonomy" id="34615"/>
    <lineage>
        <taxon>Eukaryota</taxon>
        <taxon>Metazoa</taxon>
        <taxon>Ecdysozoa</taxon>
        <taxon>Arthropoda</taxon>
        <taxon>Chelicerata</taxon>
        <taxon>Arachnida</taxon>
        <taxon>Acari</taxon>
        <taxon>Parasitiformes</taxon>
        <taxon>Ixodida</taxon>
        <taxon>Ixodoidea</taxon>
        <taxon>Ixodidae</taxon>
        <taxon>Ixodinae</taxon>
        <taxon>Ixodes</taxon>
    </lineage>
</organism>
<gene>
    <name evidence="1" type="ORF">HPB47_013138</name>
</gene>
<keyword evidence="2" id="KW-1185">Reference proteome</keyword>
<reference evidence="1 2" key="1">
    <citation type="journal article" date="2020" name="Cell">
        <title>Large-Scale Comparative Analyses of Tick Genomes Elucidate Their Genetic Diversity and Vector Capacities.</title>
        <authorList>
            <consortium name="Tick Genome and Microbiome Consortium (TIGMIC)"/>
            <person name="Jia N."/>
            <person name="Wang J."/>
            <person name="Shi W."/>
            <person name="Du L."/>
            <person name="Sun Y."/>
            <person name="Zhan W."/>
            <person name="Jiang J.F."/>
            <person name="Wang Q."/>
            <person name="Zhang B."/>
            <person name="Ji P."/>
            <person name="Bell-Sakyi L."/>
            <person name="Cui X.M."/>
            <person name="Yuan T.T."/>
            <person name="Jiang B.G."/>
            <person name="Yang W.F."/>
            <person name="Lam T.T."/>
            <person name="Chang Q.C."/>
            <person name="Ding S.J."/>
            <person name="Wang X.J."/>
            <person name="Zhu J.G."/>
            <person name="Ruan X.D."/>
            <person name="Zhao L."/>
            <person name="Wei J.T."/>
            <person name="Ye R.Z."/>
            <person name="Que T.C."/>
            <person name="Du C.H."/>
            <person name="Zhou Y.H."/>
            <person name="Cheng J.X."/>
            <person name="Dai P.F."/>
            <person name="Guo W.B."/>
            <person name="Han X.H."/>
            <person name="Huang E.J."/>
            <person name="Li L.F."/>
            <person name="Wei W."/>
            <person name="Gao Y.C."/>
            <person name="Liu J.Z."/>
            <person name="Shao H.Z."/>
            <person name="Wang X."/>
            <person name="Wang C.C."/>
            <person name="Yang T.C."/>
            <person name="Huo Q.B."/>
            <person name="Li W."/>
            <person name="Chen H.Y."/>
            <person name="Chen S.E."/>
            <person name="Zhou L.G."/>
            <person name="Ni X.B."/>
            <person name="Tian J.H."/>
            <person name="Sheng Y."/>
            <person name="Liu T."/>
            <person name="Pan Y.S."/>
            <person name="Xia L.Y."/>
            <person name="Li J."/>
            <person name="Zhao F."/>
            <person name="Cao W.C."/>
        </authorList>
    </citation>
    <scope>NUCLEOTIDE SEQUENCE [LARGE SCALE GENOMIC DNA]</scope>
    <source>
        <strain evidence="1">Iper-2018</strain>
    </source>
</reference>
<name>A0AC60NRK8_IXOPE</name>
<sequence>MTTLTLSRDTRQDLAWWIRALRKTPRGQIKTPPVVQTIQSDSSLQGWGACSEGWTIGYHWTPLQSTWHINALELMAAFLVLQALAKNVSRGSILLELDNTAAVAAINRRGSPCSPQLTRMAHELWSWCWARGISVRAQHIPGRMNTDADQASRRVIDASSWKLCPFTFSKVNCLWGPVHTDLFADNQVRHYYSWKPDPQAAAVDALSQDWTGQCLYAFPPFSLVSRCIGHVADLQQSAHSSSSSLAISAMNCRSRYWRILSFFEREILDRSKELKFIPYDTPDHASRLHEDGAEPSSLLVAEDIAHSNVKHEVRTSS</sequence>
<proteinExistence type="predicted"/>
<accession>A0AC60NRK8</accession>
<evidence type="ECO:0000313" key="2">
    <source>
        <dbReference type="Proteomes" id="UP000805193"/>
    </source>
</evidence>
<evidence type="ECO:0000313" key="1">
    <source>
        <dbReference type="EMBL" id="KAG0409755.1"/>
    </source>
</evidence>
<comment type="caution">
    <text evidence="1">The sequence shown here is derived from an EMBL/GenBank/DDBJ whole genome shotgun (WGS) entry which is preliminary data.</text>
</comment>
<dbReference type="EMBL" id="JABSTQ010011595">
    <property type="protein sequence ID" value="KAG0409755.1"/>
    <property type="molecule type" value="Genomic_DNA"/>
</dbReference>